<name>A0A0S2W4Y8_9FIRM</name>
<dbReference type="EMBL" id="CP011307">
    <property type="protein sequence ID" value="ALP94335.1"/>
    <property type="molecule type" value="Genomic_DNA"/>
</dbReference>
<organism evidence="1 2">
    <name type="scientific">Intestinimonas butyriciproducens</name>
    <dbReference type="NCBI Taxonomy" id="1297617"/>
    <lineage>
        <taxon>Bacteria</taxon>
        <taxon>Bacillati</taxon>
        <taxon>Bacillota</taxon>
        <taxon>Clostridia</taxon>
        <taxon>Eubacteriales</taxon>
        <taxon>Intestinimonas</taxon>
    </lineage>
</organism>
<accession>A0A0S2W4Y8</accession>
<protein>
    <submittedName>
        <fullName evidence="1">Uncharacterized protein</fullName>
    </submittedName>
</protein>
<evidence type="ECO:0000313" key="2">
    <source>
        <dbReference type="Proteomes" id="UP000064844"/>
    </source>
</evidence>
<dbReference type="AlphaFoldDB" id="A0A0S2W4Y8"/>
<dbReference type="Proteomes" id="UP000064844">
    <property type="component" value="Chromosome"/>
</dbReference>
<dbReference type="RefSeq" id="WP_058117900.1">
    <property type="nucleotide sequence ID" value="NZ_CP011307.1"/>
</dbReference>
<reference evidence="1 2" key="1">
    <citation type="journal article" date="2015" name="Nat. Commun.">
        <title>Production of butyrate from lysine and the Amadori product fructoselysine by a human gut commensal.</title>
        <authorList>
            <person name="Bui T.P."/>
            <person name="Ritari J."/>
            <person name="Boeren S."/>
            <person name="de Waard P."/>
            <person name="Plugge C.M."/>
            <person name="de Vos W.M."/>
        </authorList>
    </citation>
    <scope>NUCLEOTIDE SEQUENCE [LARGE SCALE GENOMIC DNA]</scope>
    <source>
        <strain evidence="1 2">AF211</strain>
    </source>
</reference>
<gene>
    <name evidence="1" type="ORF">IB211_01944c</name>
</gene>
<reference evidence="2" key="2">
    <citation type="submission" date="2015-04" db="EMBL/GenBank/DDBJ databases">
        <title>A butyrogenic pathway from the amino acid lysine in a human gut commensal.</title>
        <authorList>
            <person name="de Vos W.M."/>
            <person name="Bui N.T.P."/>
            <person name="Plugge C.M."/>
            <person name="Ritari J."/>
        </authorList>
    </citation>
    <scope>NUCLEOTIDE SEQUENCE [LARGE SCALE GENOMIC DNA]</scope>
    <source>
        <strain evidence="2">AF211</strain>
    </source>
</reference>
<dbReference type="KEGG" id="ibu:IB211_01944c"/>
<dbReference type="STRING" id="1297617.IB211_01944c"/>
<evidence type="ECO:0000313" key="1">
    <source>
        <dbReference type="EMBL" id="ALP94335.1"/>
    </source>
</evidence>
<proteinExistence type="predicted"/>
<sequence>MEKIKRMLRRLDNRLELVLTAIFRRTQRRHPYIQSDFEAYELRQKLEEKQRDINYLQFQLVKARADKTDLHLRRNELVKVFAQVLDRTDDQLRCSQALPVRPDQSGTGWEVVTQRCCLGGCDIGVYSFQSERDARRFAALLEAIEYRPSHNIACSACYTEYQKDCI</sequence>
<keyword evidence="2" id="KW-1185">Reference proteome</keyword>